<keyword evidence="2" id="KW-1185">Reference proteome</keyword>
<dbReference type="Gene3D" id="3.30.530.20">
    <property type="match status" value="1"/>
</dbReference>
<dbReference type="InterPro" id="IPR019587">
    <property type="entry name" value="Polyketide_cyclase/dehydratase"/>
</dbReference>
<protein>
    <submittedName>
        <fullName evidence="1">SRPBCC family protein</fullName>
    </submittedName>
</protein>
<dbReference type="Pfam" id="PF10604">
    <property type="entry name" value="Polyketide_cyc2"/>
    <property type="match status" value="1"/>
</dbReference>
<evidence type="ECO:0000313" key="1">
    <source>
        <dbReference type="EMBL" id="MDN5214026.1"/>
    </source>
</evidence>
<proteinExistence type="predicted"/>
<accession>A0ABT8LCE3</accession>
<organism evidence="1 2">
    <name type="scientific">Agaribacillus aureus</name>
    <dbReference type="NCBI Taxonomy" id="3051825"/>
    <lineage>
        <taxon>Bacteria</taxon>
        <taxon>Pseudomonadati</taxon>
        <taxon>Bacteroidota</taxon>
        <taxon>Cytophagia</taxon>
        <taxon>Cytophagales</taxon>
        <taxon>Splendidivirgaceae</taxon>
        <taxon>Agaribacillus</taxon>
    </lineage>
</organism>
<dbReference type="InterPro" id="IPR023393">
    <property type="entry name" value="START-like_dom_sf"/>
</dbReference>
<gene>
    <name evidence="1" type="ORF">QQ020_18260</name>
</gene>
<reference evidence="1" key="1">
    <citation type="submission" date="2023-06" db="EMBL/GenBank/DDBJ databases">
        <title>Genomic of Agaribacillus aureum.</title>
        <authorList>
            <person name="Wang G."/>
        </authorList>
    </citation>
    <scope>NUCLEOTIDE SEQUENCE</scope>
    <source>
        <strain evidence="1">BMA12</strain>
    </source>
</reference>
<comment type="caution">
    <text evidence="1">The sequence shown here is derived from an EMBL/GenBank/DDBJ whole genome shotgun (WGS) entry which is preliminary data.</text>
</comment>
<name>A0ABT8LCE3_9BACT</name>
<dbReference type="CDD" id="cd07812">
    <property type="entry name" value="SRPBCC"/>
    <property type="match status" value="1"/>
</dbReference>
<dbReference type="RefSeq" id="WP_346759363.1">
    <property type="nucleotide sequence ID" value="NZ_JAUJEB010000004.1"/>
</dbReference>
<evidence type="ECO:0000313" key="2">
    <source>
        <dbReference type="Proteomes" id="UP001172083"/>
    </source>
</evidence>
<sequence>MKYTIEADIDRPLEKVIALFPNPENYKYWQTGLESIELIEGAPGATGARSRLKFKMGKKDMEIMETITLSNLPEVHTITYESKLMRNIVKSEFSPIGQNKTKCVSHQELQFKGFFRLMGLFFPGAFKKQSKKYLQDFKTFAESKATTD</sequence>
<dbReference type="SUPFAM" id="SSF55961">
    <property type="entry name" value="Bet v1-like"/>
    <property type="match status" value="1"/>
</dbReference>
<dbReference type="EMBL" id="JAUJEB010000004">
    <property type="protein sequence ID" value="MDN5214026.1"/>
    <property type="molecule type" value="Genomic_DNA"/>
</dbReference>
<dbReference type="Proteomes" id="UP001172083">
    <property type="component" value="Unassembled WGS sequence"/>
</dbReference>